<dbReference type="CDD" id="cd00383">
    <property type="entry name" value="trans_reg_C"/>
    <property type="match status" value="1"/>
</dbReference>
<dbReference type="GO" id="GO:0005829">
    <property type="term" value="C:cytosol"/>
    <property type="evidence" value="ECO:0007669"/>
    <property type="project" value="TreeGrafter"/>
</dbReference>
<dbReference type="SMART" id="SM00448">
    <property type="entry name" value="REC"/>
    <property type="match status" value="1"/>
</dbReference>
<gene>
    <name evidence="8" type="ORF">DCC88_09995</name>
</gene>
<proteinExistence type="predicted"/>
<evidence type="ECO:0000313" key="8">
    <source>
        <dbReference type="EMBL" id="RDB35493.1"/>
    </source>
</evidence>
<feature type="modified residue" description="4-aspartylphosphate" evidence="4">
    <location>
        <position position="75"/>
    </location>
</feature>
<sequence length="258" mass="29541">MENYSLLAKGLTKEQVFMSNSTDFLLIVEDEESIGEGLQFNFEAEGFEVAIISNGLEAINFIKSNFEKISTIVLDIMLPEMDGYEILKQTRILAEKIPILVLSAKSLENDRIKAFELGADDYVTKPFHLSEIILRVKRLVQRKKWYKTEINLIPTKFGDSIFDPENLCIKKNDGSIIRVSPTEGLLIQVFLENQNKILTRNDLLQKVWQYDAVIETRTVDVFVGKLRKYIERNPAHPDFIISIRGVGYTYLPSSNNSL</sequence>
<dbReference type="InterPro" id="IPR001789">
    <property type="entry name" value="Sig_transdc_resp-reg_receiver"/>
</dbReference>
<reference evidence="8" key="1">
    <citation type="submission" date="2018-04" db="EMBL/GenBank/DDBJ databases">
        <title>Draft genome sequence of the Candidatus Spirobacillus cienkowskii, a pathogen of freshwater Daphnia species, reconstructed from hemolymph metagenomic reads.</title>
        <authorList>
            <person name="Bresciani L."/>
            <person name="Lemos L.N."/>
            <person name="Wale N."/>
            <person name="Lin J.Y."/>
            <person name="Fernandes G.R."/>
            <person name="Duffy M.A."/>
            <person name="Rodrigues J.M."/>
        </authorList>
    </citation>
    <scope>NUCLEOTIDE SEQUENCE [LARGE SCALE GENOMIC DNA]</scope>
    <source>
        <strain evidence="8">Binning01</strain>
    </source>
</reference>
<organism evidence="8 9">
    <name type="scientific">Spirobacillus cienkowskii</name>
    <dbReference type="NCBI Taxonomy" id="495820"/>
    <lineage>
        <taxon>Bacteria</taxon>
        <taxon>Pseudomonadati</taxon>
        <taxon>Bdellovibrionota</taxon>
        <taxon>Oligoflexia</taxon>
        <taxon>Silvanigrellales</taxon>
        <taxon>Spirobacillus</taxon>
    </lineage>
</organism>
<evidence type="ECO:0000313" key="9">
    <source>
        <dbReference type="Proteomes" id="UP000253934"/>
    </source>
</evidence>
<dbReference type="PANTHER" id="PTHR48111:SF40">
    <property type="entry name" value="PHOSPHATE REGULON TRANSCRIPTIONAL REGULATORY PROTEIN PHOB"/>
    <property type="match status" value="1"/>
</dbReference>
<dbReference type="InterPro" id="IPR011006">
    <property type="entry name" value="CheY-like_superfamily"/>
</dbReference>
<dbReference type="GO" id="GO:0032993">
    <property type="term" value="C:protein-DNA complex"/>
    <property type="evidence" value="ECO:0007669"/>
    <property type="project" value="TreeGrafter"/>
</dbReference>
<protein>
    <submittedName>
        <fullName evidence="8">DNA-binding response regulator</fullName>
    </submittedName>
</protein>
<evidence type="ECO:0000256" key="5">
    <source>
        <dbReference type="PROSITE-ProRule" id="PRU01091"/>
    </source>
</evidence>
<name>A0A369KUR4_9BACT</name>
<dbReference type="Pfam" id="PF00486">
    <property type="entry name" value="Trans_reg_C"/>
    <property type="match status" value="1"/>
</dbReference>
<dbReference type="PROSITE" id="PS51755">
    <property type="entry name" value="OMPR_PHOB"/>
    <property type="match status" value="1"/>
</dbReference>
<dbReference type="InterPro" id="IPR016032">
    <property type="entry name" value="Sig_transdc_resp-reg_C-effctor"/>
</dbReference>
<dbReference type="PANTHER" id="PTHR48111">
    <property type="entry name" value="REGULATOR OF RPOS"/>
    <property type="match status" value="1"/>
</dbReference>
<evidence type="ECO:0000259" key="6">
    <source>
        <dbReference type="PROSITE" id="PS50110"/>
    </source>
</evidence>
<dbReference type="EMBL" id="QOVW01000084">
    <property type="protein sequence ID" value="RDB35493.1"/>
    <property type="molecule type" value="Genomic_DNA"/>
</dbReference>
<evidence type="ECO:0000256" key="4">
    <source>
        <dbReference type="PROSITE-ProRule" id="PRU00169"/>
    </source>
</evidence>
<keyword evidence="1 4" id="KW-0597">Phosphoprotein</keyword>
<dbReference type="GO" id="GO:0006355">
    <property type="term" value="P:regulation of DNA-templated transcription"/>
    <property type="evidence" value="ECO:0007669"/>
    <property type="project" value="InterPro"/>
</dbReference>
<dbReference type="GO" id="GO:0000156">
    <property type="term" value="F:phosphorelay response regulator activity"/>
    <property type="evidence" value="ECO:0007669"/>
    <property type="project" value="TreeGrafter"/>
</dbReference>
<dbReference type="Gene3D" id="3.40.50.2300">
    <property type="match status" value="1"/>
</dbReference>
<feature type="domain" description="Response regulatory" evidence="6">
    <location>
        <begin position="24"/>
        <end position="140"/>
    </location>
</feature>
<comment type="caution">
    <text evidence="8">The sequence shown here is derived from an EMBL/GenBank/DDBJ whole genome shotgun (WGS) entry which is preliminary data.</text>
</comment>
<keyword evidence="2" id="KW-0902">Two-component regulatory system</keyword>
<dbReference type="Proteomes" id="UP000253934">
    <property type="component" value="Unassembled WGS sequence"/>
</dbReference>
<dbReference type="AlphaFoldDB" id="A0A369KUR4"/>
<dbReference type="InterPro" id="IPR039420">
    <property type="entry name" value="WalR-like"/>
</dbReference>
<feature type="domain" description="OmpR/PhoB-type" evidence="7">
    <location>
        <begin position="152"/>
        <end position="252"/>
    </location>
</feature>
<evidence type="ECO:0000259" key="7">
    <source>
        <dbReference type="PROSITE" id="PS51755"/>
    </source>
</evidence>
<dbReference type="SUPFAM" id="SSF52172">
    <property type="entry name" value="CheY-like"/>
    <property type="match status" value="1"/>
</dbReference>
<accession>A0A369KUR4</accession>
<evidence type="ECO:0000256" key="1">
    <source>
        <dbReference type="ARBA" id="ARBA00022553"/>
    </source>
</evidence>
<dbReference type="GO" id="GO:0000976">
    <property type="term" value="F:transcription cis-regulatory region binding"/>
    <property type="evidence" value="ECO:0007669"/>
    <property type="project" value="TreeGrafter"/>
</dbReference>
<dbReference type="SMART" id="SM00862">
    <property type="entry name" value="Trans_reg_C"/>
    <property type="match status" value="1"/>
</dbReference>
<dbReference type="InterPro" id="IPR001867">
    <property type="entry name" value="OmpR/PhoB-type_DNA-bd"/>
</dbReference>
<evidence type="ECO:0000256" key="3">
    <source>
        <dbReference type="ARBA" id="ARBA00023125"/>
    </source>
</evidence>
<dbReference type="PROSITE" id="PS50110">
    <property type="entry name" value="RESPONSE_REGULATORY"/>
    <property type="match status" value="1"/>
</dbReference>
<dbReference type="Gene3D" id="1.10.10.10">
    <property type="entry name" value="Winged helix-like DNA-binding domain superfamily/Winged helix DNA-binding domain"/>
    <property type="match status" value="1"/>
</dbReference>
<dbReference type="CDD" id="cd17574">
    <property type="entry name" value="REC_OmpR"/>
    <property type="match status" value="1"/>
</dbReference>
<evidence type="ECO:0000256" key="2">
    <source>
        <dbReference type="ARBA" id="ARBA00023012"/>
    </source>
</evidence>
<keyword evidence="9" id="KW-1185">Reference proteome</keyword>
<dbReference type="InterPro" id="IPR036388">
    <property type="entry name" value="WH-like_DNA-bd_sf"/>
</dbReference>
<feature type="DNA-binding region" description="OmpR/PhoB-type" evidence="5">
    <location>
        <begin position="152"/>
        <end position="252"/>
    </location>
</feature>
<keyword evidence="3 5" id="KW-0238">DNA-binding</keyword>
<dbReference type="SUPFAM" id="SSF46894">
    <property type="entry name" value="C-terminal effector domain of the bipartite response regulators"/>
    <property type="match status" value="1"/>
</dbReference>
<dbReference type="Pfam" id="PF00072">
    <property type="entry name" value="Response_reg"/>
    <property type="match status" value="1"/>
</dbReference>